<protein>
    <recommendedName>
        <fullName evidence="6">ATP-dependent Clp protease proteolytic subunit</fullName>
    </recommendedName>
</protein>
<dbReference type="InterPro" id="IPR001907">
    <property type="entry name" value="ClpP"/>
</dbReference>
<evidence type="ECO:0000256" key="6">
    <source>
        <dbReference type="RuleBase" id="RU003567"/>
    </source>
</evidence>
<dbReference type="SUPFAM" id="SSF52096">
    <property type="entry name" value="ClpP/crotonase"/>
    <property type="match status" value="1"/>
</dbReference>
<dbReference type="AlphaFoldDB" id="A0A0U9HIX2"/>
<evidence type="ECO:0000256" key="5">
    <source>
        <dbReference type="ARBA" id="ARBA00022825"/>
    </source>
</evidence>
<comment type="similarity">
    <text evidence="1 6">Belongs to the peptidase S14 family.</text>
</comment>
<dbReference type="Gene3D" id="3.90.226.10">
    <property type="entry name" value="2-enoyl-CoA Hydratase, Chain A, domain 1"/>
    <property type="match status" value="1"/>
</dbReference>
<evidence type="ECO:0000256" key="1">
    <source>
        <dbReference type="ARBA" id="ARBA00007039"/>
    </source>
</evidence>
<dbReference type="NCBIfam" id="NF045542">
    <property type="entry name" value="Clp_rel_HeadMat"/>
    <property type="match status" value="1"/>
</dbReference>
<dbReference type="Pfam" id="PF00574">
    <property type="entry name" value="CLP_protease"/>
    <property type="match status" value="1"/>
</dbReference>
<keyword evidence="3 7" id="KW-0645">Protease</keyword>
<dbReference type="EMBL" id="DF976999">
    <property type="protein sequence ID" value="GAQ24227.1"/>
    <property type="molecule type" value="Genomic_DNA"/>
</dbReference>
<evidence type="ECO:0000256" key="3">
    <source>
        <dbReference type="ARBA" id="ARBA00022670"/>
    </source>
</evidence>
<dbReference type="PANTHER" id="PTHR10381:SF70">
    <property type="entry name" value="ATP-DEPENDENT CLP PROTEASE PROTEOLYTIC SUBUNIT"/>
    <property type="match status" value="1"/>
</dbReference>
<sequence>MSKTVKQTFRKFWNIKPAVKNETGLVEAEILIYGYIVAYKWWDEDEDITSKELDQELKALGDVDLLNVRINSGGGDIFEAQAMYSMLKRHPAIKHVYIDGLAASAASVVAMAGDKIIMPIGSMMMIHNPVTLAWGDENEMRKTAEMLAKVRDTIIAVYKTKTTKTEDEIKKMMDAETWMTANDAIELGFADEIENDEPVETVQNGKIIVINGIEHDLSRYKNVPQFINKPNLTVAASVNVPGLAYEKEEKIMDLKELKEKYPEIYDEVFNLGVMAERERMKAIDELSIPGYDDIVNKAKYETGITAEKLAVELIKAEKQRGKDFLEQRKQDVESSKVNNVDGVAAPIESEDEEEKIVNKVVEGANTKRGRMNK</sequence>
<proteinExistence type="inferred from homology"/>
<dbReference type="PANTHER" id="PTHR10381">
    <property type="entry name" value="ATP-DEPENDENT CLP PROTEASE PROTEOLYTIC SUBUNIT"/>
    <property type="match status" value="1"/>
</dbReference>
<dbReference type="PRINTS" id="PR00127">
    <property type="entry name" value="CLPPROTEASEP"/>
</dbReference>
<dbReference type="STRING" id="224999.GCA_001485475_00209"/>
<name>A0A0U9HIX2_9FIRM</name>
<organism evidence="7">
    <name type="scientific">Tepidanaerobacter syntrophicus</name>
    <dbReference type="NCBI Taxonomy" id="224999"/>
    <lineage>
        <taxon>Bacteria</taxon>
        <taxon>Bacillati</taxon>
        <taxon>Bacillota</taxon>
        <taxon>Clostridia</taxon>
        <taxon>Thermosediminibacterales</taxon>
        <taxon>Tepidanaerobacteraceae</taxon>
        <taxon>Tepidanaerobacter</taxon>
    </lineage>
</organism>
<dbReference type="CDD" id="cd07016">
    <property type="entry name" value="S14_ClpP_1"/>
    <property type="match status" value="1"/>
</dbReference>
<dbReference type="OrthoDB" id="9806592at2"/>
<dbReference type="InterPro" id="IPR023562">
    <property type="entry name" value="ClpP/TepA"/>
</dbReference>
<evidence type="ECO:0000256" key="4">
    <source>
        <dbReference type="ARBA" id="ARBA00022801"/>
    </source>
</evidence>
<dbReference type="GO" id="GO:0009368">
    <property type="term" value="C:endopeptidase Clp complex"/>
    <property type="evidence" value="ECO:0007669"/>
    <property type="project" value="TreeGrafter"/>
</dbReference>
<reference evidence="7" key="1">
    <citation type="journal article" date="2016" name="Genome Announc.">
        <title>Draft Genome Sequence of the Syntrophic Lactate-Degrading Bacterium Tepidanaerobacter syntrophicus JLT.</title>
        <authorList>
            <person name="Matsuura N."/>
            <person name="Ohashi A."/>
            <person name="Tourlousse D.M."/>
            <person name="Sekiguchi Y."/>
        </authorList>
    </citation>
    <scope>NUCLEOTIDE SEQUENCE [LARGE SCALE GENOMIC DNA]</scope>
    <source>
        <strain evidence="7">JL</strain>
    </source>
</reference>
<dbReference type="GO" id="GO:0006515">
    <property type="term" value="P:protein quality control for misfolded or incompletely synthesized proteins"/>
    <property type="evidence" value="ECO:0007669"/>
    <property type="project" value="TreeGrafter"/>
</dbReference>
<keyword evidence="8" id="KW-1185">Reference proteome</keyword>
<evidence type="ECO:0000313" key="7">
    <source>
        <dbReference type="EMBL" id="GAQ24227.1"/>
    </source>
</evidence>
<gene>
    <name evidence="7" type="ORF">TSYNT_553</name>
</gene>
<dbReference type="GO" id="GO:0004176">
    <property type="term" value="F:ATP-dependent peptidase activity"/>
    <property type="evidence" value="ECO:0007669"/>
    <property type="project" value="InterPro"/>
</dbReference>
<keyword evidence="2" id="KW-0963">Cytoplasm</keyword>
<dbReference type="InterPro" id="IPR029045">
    <property type="entry name" value="ClpP/crotonase-like_dom_sf"/>
</dbReference>
<keyword evidence="4" id="KW-0378">Hydrolase</keyword>
<dbReference type="GO" id="GO:0051117">
    <property type="term" value="F:ATPase binding"/>
    <property type="evidence" value="ECO:0007669"/>
    <property type="project" value="TreeGrafter"/>
</dbReference>
<evidence type="ECO:0000256" key="2">
    <source>
        <dbReference type="ARBA" id="ARBA00022490"/>
    </source>
</evidence>
<dbReference type="RefSeq" id="WP_059031332.1">
    <property type="nucleotide sequence ID" value="NZ_DF976999.1"/>
</dbReference>
<dbReference type="GO" id="GO:0004252">
    <property type="term" value="F:serine-type endopeptidase activity"/>
    <property type="evidence" value="ECO:0007669"/>
    <property type="project" value="InterPro"/>
</dbReference>
<accession>A0A0U9HIX2</accession>
<evidence type="ECO:0000313" key="8">
    <source>
        <dbReference type="Proteomes" id="UP000062160"/>
    </source>
</evidence>
<keyword evidence="5" id="KW-0720">Serine protease</keyword>
<dbReference type="Proteomes" id="UP000062160">
    <property type="component" value="Unassembled WGS sequence"/>
</dbReference>